<dbReference type="PANTHER" id="PTHR13246:SF1">
    <property type="entry name" value="CYTOSOLIC ENDO-BETA-N-ACETYLGLUCOSAMINIDASE"/>
    <property type="match status" value="1"/>
</dbReference>
<keyword evidence="2" id="KW-0378">Hydrolase</keyword>
<dbReference type="OrthoDB" id="284473at2759"/>
<sequence>MPIAGNTPIQPGSRKAYFDSLYQLDAWRTNLDQKPEDVLPYVPRNHIRDPRLESKGKLLVCHDFKGGYNESPFLLSYTFNFWSMNDIFVYFSHHLVTVPPPAWIHAAHRHGVKILGVLLFEHTRHGPNLRLLLSGTSAPLGSTSFSPSLYYPAALADLASQRGFDGYLLNFELSMSNNAAQALVGWVHILREELWKKVGPHAEVIWYDSVITTGKVSYQNKLNEHNLPYFLSSTGFFSNYWWQQDHPHDTMEYFYSLNTNLLNTRAISPSVPSGSLTHQDVFMGIDVFGRNSFGGGGFDTHLALEVISPDGLGLGAALFAPGWTWESRQDDAGRTWGKWWKEEVTFWTGNVLGSDLKRLIKSQGSHINEYRPIGHYFNTKPPPDPRVLPFFSTFSPGSGRAWWVEGERVWNGPTDKDHHWTVGWLDIDKQGSIGDLVWPVPTISWNAASGPGNRQPLVATPVMQVFLNFDEAWNGGSSLKFLLSEPFQKVGQVQHKRSLWMPVQSLSLTPGQSYTATAVYKMDSVKAGVVPNMELRLRLLDPLCDSTKVEVVSENKSAAFRRNWTGLRTAIRVTSNTTEPVTLALGFTFDIEGEAPANQECFSFSLGQVNVYASDRDGQVNGRLQAAFTSAQQDQDGTVEVSALEVLDGILTWEAPSSHTSPSILEKYAYWNIYIHLLSSPESVSTEKPSDAIWIGTSGPDYCGEKNRLGRFVVLGKNITSCISVDSGEGTLRFYIQGVTECGEMIAWQNVIQTDARFKFQGGTLARIDQLTLG</sequence>
<name>A0A0C2XKG2_AMAMK</name>
<evidence type="ECO:0000313" key="2">
    <source>
        <dbReference type="EMBL" id="KIL69991.1"/>
    </source>
</evidence>
<dbReference type="HOGENOM" id="CLU_016511_0_0_1"/>
<feature type="domain" description="Cytosolic endo-beta-N-acetylglucosaminidase TIM barrel" evidence="1">
    <location>
        <begin position="76"/>
        <end position="402"/>
    </location>
</feature>
<dbReference type="STRING" id="946122.A0A0C2XKG2"/>
<keyword evidence="3" id="KW-1185">Reference proteome</keyword>
<dbReference type="GO" id="GO:0033925">
    <property type="term" value="F:mannosyl-glycoprotein endo-beta-N-acetylglucosaminidase activity"/>
    <property type="evidence" value="ECO:0007669"/>
    <property type="project" value="UniProtKB-EC"/>
</dbReference>
<reference evidence="2 3" key="1">
    <citation type="submission" date="2014-04" db="EMBL/GenBank/DDBJ databases">
        <title>Evolutionary Origins and Diversification of the Mycorrhizal Mutualists.</title>
        <authorList>
            <consortium name="DOE Joint Genome Institute"/>
            <consortium name="Mycorrhizal Genomics Consortium"/>
            <person name="Kohler A."/>
            <person name="Kuo A."/>
            <person name="Nagy L.G."/>
            <person name="Floudas D."/>
            <person name="Copeland A."/>
            <person name="Barry K.W."/>
            <person name="Cichocki N."/>
            <person name="Veneault-Fourrey C."/>
            <person name="LaButti K."/>
            <person name="Lindquist E.A."/>
            <person name="Lipzen A."/>
            <person name="Lundell T."/>
            <person name="Morin E."/>
            <person name="Murat C."/>
            <person name="Riley R."/>
            <person name="Ohm R."/>
            <person name="Sun H."/>
            <person name="Tunlid A."/>
            <person name="Henrissat B."/>
            <person name="Grigoriev I.V."/>
            <person name="Hibbett D.S."/>
            <person name="Martin F."/>
        </authorList>
    </citation>
    <scope>NUCLEOTIDE SEQUENCE [LARGE SCALE GENOMIC DNA]</scope>
    <source>
        <strain evidence="2 3">Koide BX008</strain>
    </source>
</reference>
<dbReference type="InterPro" id="IPR032979">
    <property type="entry name" value="ENGase"/>
</dbReference>
<dbReference type="InParanoid" id="A0A0C2XKG2"/>
<dbReference type="PANTHER" id="PTHR13246">
    <property type="entry name" value="ENDO BETA N-ACETYLGLUCOSAMINIDASE"/>
    <property type="match status" value="1"/>
</dbReference>
<dbReference type="GO" id="GO:0005829">
    <property type="term" value="C:cytosol"/>
    <property type="evidence" value="ECO:0007669"/>
    <property type="project" value="UniProtKB-SubCell"/>
</dbReference>
<dbReference type="Proteomes" id="UP000054549">
    <property type="component" value="Unassembled WGS sequence"/>
</dbReference>
<evidence type="ECO:0000259" key="1">
    <source>
        <dbReference type="Pfam" id="PF03644"/>
    </source>
</evidence>
<dbReference type="Gene3D" id="2.60.120.260">
    <property type="entry name" value="Galactose-binding domain-like"/>
    <property type="match status" value="1"/>
</dbReference>
<dbReference type="Gene3D" id="3.20.20.80">
    <property type="entry name" value="Glycosidases"/>
    <property type="match status" value="1"/>
</dbReference>
<organism evidence="2 3">
    <name type="scientific">Amanita muscaria (strain Koide BX008)</name>
    <dbReference type="NCBI Taxonomy" id="946122"/>
    <lineage>
        <taxon>Eukaryota</taxon>
        <taxon>Fungi</taxon>
        <taxon>Dikarya</taxon>
        <taxon>Basidiomycota</taxon>
        <taxon>Agaricomycotina</taxon>
        <taxon>Agaricomycetes</taxon>
        <taxon>Agaricomycetidae</taxon>
        <taxon>Agaricales</taxon>
        <taxon>Pluteineae</taxon>
        <taxon>Amanitaceae</taxon>
        <taxon>Amanita</taxon>
    </lineage>
</organism>
<protein>
    <submittedName>
        <fullName evidence="2">Glycoside hydrolase family 85 protein</fullName>
    </submittedName>
</protein>
<dbReference type="Pfam" id="PF03644">
    <property type="entry name" value="Glyco_hydro_85"/>
    <property type="match status" value="1"/>
</dbReference>
<proteinExistence type="predicted"/>
<accession>A0A0C2XKG2</accession>
<dbReference type="InterPro" id="IPR005201">
    <property type="entry name" value="TIM_ENGase"/>
</dbReference>
<evidence type="ECO:0000313" key="3">
    <source>
        <dbReference type="Proteomes" id="UP000054549"/>
    </source>
</evidence>
<gene>
    <name evidence="2" type="ORF">M378DRAFT_195860</name>
</gene>
<dbReference type="EMBL" id="KN818225">
    <property type="protein sequence ID" value="KIL69991.1"/>
    <property type="molecule type" value="Genomic_DNA"/>
</dbReference>
<dbReference type="AlphaFoldDB" id="A0A0C2XKG2"/>